<sequence length="103" mass="12366">MIISLPSQERYPRGPFLPIFTSCQWLTIFKYRVCLGKELPIIPRYNVPDAFIVQTLDLGFHHVRYRSLHRSLLGYDLRTLLHVLYSWTSRSRFFSHLKLRSRK</sequence>
<name>A0AAD4BIP5_BOLED</name>
<evidence type="ECO:0000313" key="2">
    <source>
        <dbReference type="Proteomes" id="UP001194468"/>
    </source>
</evidence>
<proteinExistence type="predicted"/>
<protein>
    <submittedName>
        <fullName evidence="1">Uncharacterized protein</fullName>
    </submittedName>
</protein>
<evidence type="ECO:0000313" key="1">
    <source>
        <dbReference type="EMBL" id="KAF8431292.1"/>
    </source>
</evidence>
<dbReference type="AlphaFoldDB" id="A0AAD4BIP5"/>
<dbReference type="EMBL" id="WHUW01000051">
    <property type="protein sequence ID" value="KAF8431292.1"/>
    <property type="molecule type" value="Genomic_DNA"/>
</dbReference>
<dbReference type="Proteomes" id="UP001194468">
    <property type="component" value="Unassembled WGS sequence"/>
</dbReference>
<gene>
    <name evidence="1" type="ORF">L210DRAFT_460601</name>
</gene>
<reference evidence="1" key="2">
    <citation type="journal article" date="2020" name="Nat. Commun.">
        <title>Large-scale genome sequencing of mycorrhizal fungi provides insights into the early evolution of symbiotic traits.</title>
        <authorList>
            <person name="Miyauchi S."/>
            <person name="Kiss E."/>
            <person name="Kuo A."/>
            <person name="Drula E."/>
            <person name="Kohler A."/>
            <person name="Sanchez-Garcia M."/>
            <person name="Morin E."/>
            <person name="Andreopoulos B."/>
            <person name="Barry K.W."/>
            <person name="Bonito G."/>
            <person name="Buee M."/>
            <person name="Carver A."/>
            <person name="Chen C."/>
            <person name="Cichocki N."/>
            <person name="Clum A."/>
            <person name="Culley D."/>
            <person name="Crous P.W."/>
            <person name="Fauchery L."/>
            <person name="Girlanda M."/>
            <person name="Hayes R.D."/>
            <person name="Keri Z."/>
            <person name="LaButti K."/>
            <person name="Lipzen A."/>
            <person name="Lombard V."/>
            <person name="Magnuson J."/>
            <person name="Maillard F."/>
            <person name="Murat C."/>
            <person name="Nolan M."/>
            <person name="Ohm R.A."/>
            <person name="Pangilinan J."/>
            <person name="Pereira M.F."/>
            <person name="Perotto S."/>
            <person name="Peter M."/>
            <person name="Pfister S."/>
            <person name="Riley R."/>
            <person name="Sitrit Y."/>
            <person name="Stielow J.B."/>
            <person name="Szollosi G."/>
            <person name="Zifcakova L."/>
            <person name="Stursova M."/>
            <person name="Spatafora J.W."/>
            <person name="Tedersoo L."/>
            <person name="Vaario L.M."/>
            <person name="Yamada A."/>
            <person name="Yan M."/>
            <person name="Wang P."/>
            <person name="Xu J."/>
            <person name="Bruns T."/>
            <person name="Baldrian P."/>
            <person name="Vilgalys R."/>
            <person name="Dunand C."/>
            <person name="Henrissat B."/>
            <person name="Grigoriev I.V."/>
            <person name="Hibbett D."/>
            <person name="Nagy L.G."/>
            <person name="Martin F.M."/>
        </authorList>
    </citation>
    <scope>NUCLEOTIDE SEQUENCE</scope>
    <source>
        <strain evidence="1">BED1</strain>
    </source>
</reference>
<comment type="caution">
    <text evidence="1">The sequence shown here is derived from an EMBL/GenBank/DDBJ whole genome shotgun (WGS) entry which is preliminary data.</text>
</comment>
<reference evidence="1" key="1">
    <citation type="submission" date="2019-10" db="EMBL/GenBank/DDBJ databases">
        <authorList>
            <consortium name="DOE Joint Genome Institute"/>
            <person name="Kuo A."/>
            <person name="Miyauchi S."/>
            <person name="Kiss E."/>
            <person name="Drula E."/>
            <person name="Kohler A."/>
            <person name="Sanchez-Garcia M."/>
            <person name="Andreopoulos B."/>
            <person name="Barry K.W."/>
            <person name="Bonito G."/>
            <person name="Buee M."/>
            <person name="Carver A."/>
            <person name="Chen C."/>
            <person name="Cichocki N."/>
            <person name="Clum A."/>
            <person name="Culley D."/>
            <person name="Crous P.W."/>
            <person name="Fauchery L."/>
            <person name="Girlanda M."/>
            <person name="Hayes R."/>
            <person name="Keri Z."/>
            <person name="LaButti K."/>
            <person name="Lipzen A."/>
            <person name="Lombard V."/>
            <person name="Magnuson J."/>
            <person name="Maillard F."/>
            <person name="Morin E."/>
            <person name="Murat C."/>
            <person name="Nolan M."/>
            <person name="Ohm R."/>
            <person name="Pangilinan J."/>
            <person name="Pereira M."/>
            <person name="Perotto S."/>
            <person name="Peter M."/>
            <person name="Riley R."/>
            <person name="Sitrit Y."/>
            <person name="Stielow B."/>
            <person name="Szollosi G."/>
            <person name="Zifcakova L."/>
            <person name="Stursova M."/>
            <person name="Spatafora J.W."/>
            <person name="Tedersoo L."/>
            <person name="Vaario L.-M."/>
            <person name="Yamada A."/>
            <person name="Yan M."/>
            <person name="Wang P."/>
            <person name="Xu J."/>
            <person name="Bruns T."/>
            <person name="Baldrian P."/>
            <person name="Vilgalys R."/>
            <person name="Henrissat B."/>
            <person name="Grigoriev I.V."/>
            <person name="Hibbett D."/>
            <person name="Nagy L.G."/>
            <person name="Martin F.M."/>
        </authorList>
    </citation>
    <scope>NUCLEOTIDE SEQUENCE</scope>
    <source>
        <strain evidence="1">BED1</strain>
    </source>
</reference>
<organism evidence="1 2">
    <name type="scientific">Boletus edulis BED1</name>
    <dbReference type="NCBI Taxonomy" id="1328754"/>
    <lineage>
        <taxon>Eukaryota</taxon>
        <taxon>Fungi</taxon>
        <taxon>Dikarya</taxon>
        <taxon>Basidiomycota</taxon>
        <taxon>Agaricomycotina</taxon>
        <taxon>Agaricomycetes</taxon>
        <taxon>Agaricomycetidae</taxon>
        <taxon>Boletales</taxon>
        <taxon>Boletineae</taxon>
        <taxon>Boletaceae</taxon>
        <taxon>Boletoideae</taxon>
        <taxon>Boletus</taxon>
    </lineage>
</organism>
<keyword evidence="2" id="KW-1185">Reference proteome</keyword>
<accession>A0AAD4BIP5</accession>